<dbReference type="PANTHER" id="PTHR48169:SF3">
    <property type="entry name" value="CASP8 AND FADD LIKE APOPTOSIS REGULATOR"/>
    <property type="match status" value="1"/>
</dbReference>
<keyword evidence="2" id="KW-0053">Apoptosis</keyword>
<evidence type="ECO:0000259" key="3">
    <source>
        <dbReference type="PROSITE" id="PS50208"/>
    </source>
</evidence>
<evidence type="ECO:0000256" key="2">
    <source>
        <dbReference type="ARBA" id="ARBA00022703"/>
    </source>
</evidence>
<dbReference type="GO" id="GO:0006508">
    <property type="term" value="P:proteolysis"/>
    <property type="evidence" value="ECO:0007669"/>
    <property type="project" value="InterPro"/>
</dbReference>
<sequence length="223" mass="25757">MQSKPLGVCLIIDCIGNDADLLTKAFKSLHFEVHCRRFLNMDAVMHDLYEVARLRAHKDADCFVCVLVSRGDHQHIFCTDHSVPGFQLERLKDFFTGERCPDLLGKPKLFFIQNYIEPPNWQRNASLTEADGDLCTIPQVADILWSHCTLDASALERSPCSSSYYLSTLADLLMDPQKRKLPLLDIFLELNNRVYEWNRINPAEQYLLSLKHTLRKKLFLTEK</sequence>
<name>A0A0F7ZCG3_CROAD</name>
<dbReference type="InterPro" id="IPR029030">
    <property type="entry name" value="Caspase-like_dom_sf"/>
</dbReference>
<evidence type="ECO:0000256" key="1">
    <source>
        <dbReference type="ARBA" id="ARBA00010134"/>
    </source>
</evidence>
<dbReference type="SUPFAM" id="SSF52129">
    <property type="entry name" value="Caspase-like"/>
    <property type="match status" value="1"/>
</dbReference>
<protein>
    <submittedName>
        <fullName evidence="4">CASP8 and FADD-like apoptosis regulator-like</fullName>
    </submittedName>
</protein>
<dbReference type="Pfam" id="PF00656">
    <property type="entry name" value="Peptidase_C14"/>
    <property type="match status" value="1"/>
</dbReference>
<accession>A0A0F7ZCG3</accession>
<dbReference type="GO" id="GO:0043067">
    <property type="term" value="P:regulation of programmed cell death"/>
    <property type="evidence" value="ECO:0007669"/>
    <property type="project" value="UniProtKB-ARBA"/>
</dbReference>
<reference evidence="4" key="1">
    <citation type="submission" date="2014-05" db="EMBL/GenBank/DDBJ databases">
        <title>The extremes of toxin expression variation revealed in two sympatric snake species.</title>
        <authorList>
            <person name="Margres M.J."/>
            <person name="Wray K.P."/>
            <person name="McGivern J.J."/>
            <person name="Seavy M."/>
            <person name="Sanader D."/>
            <person name="Facente J."/>
            <person name="Rokyta D.R."/>
        </authorList>
    </citation>
    <scope>NUCLEOTIDE SEQUENCE</scope>
</reference>
<dbReference type="GO" id="GO:0004197">
    <property type="term" value="F:cysteine-type endopeptidase activity"/>
    <property type="evidence" value="ECO:0007669"/>
    <property type="project" value="InterPro"/>
</dbReference>
<dbReference type="InterPro" id="IPR001309">
    <property type="entry name" value="Pept_C14_p20"/>
</dbReference>
<proteinExistence type="evidence at transcript level"/>
<comment type="similarity">
    <text evidence="1">Belongs to the peptidase C14A family.</text>
</comment>
<evidence type="ECO:0000313" key="4">
    <source>
        <dbReference type="EMBL" id="JAI13973.1"/>
    </source>
</evidence>
<dbReference type="InterPro" id="IPR011600">
    <property type="entry name" value="Pept_C14_caspase"/>
</dbReference>
<dbReference type="Gene3D" id="3.40.50.1460">
    <property type="match status" value="1"/>
</dbReference>
<dbReference type="InterPro" id="IPR015917">
    <property type="entry name" value="Pept_C14A"/>
</dbReference>
<dbReference type="PANTHER" id="PTHR48169">
    <property type="entry name" value="DED DOMAIN-CONTAINING PROTEIN"/>
    <property type="match status" value="1"/>
</dbReference>
<dbReference type="PROSITE" id="PS50208">
    <property type="entry name" value="CASPASE_P20"/>
    <property type="match status" value="1"/>
</dbReference>
<dbReference type="GO" id="GO:0006915">
    <property type="term" value="P:apoptotic process"/>
    <property type="evidence" value="ECO:0007669"/>
    <property type="project" value="UniProtKB-KW"/>
</dbReference>
<dbReference type="AlphaFoldDB" id="A0A0F7ZCG3"/>
<dbReference type="GO" id="GO:0005737">
    <property type="term" value="C:cytoplasm"/>
    <property type="evidence" value="ECO:0007669"/>
    <property type="project" value="UniProtKB-ARBA"/>
</dbReference>
<dbReference type="EMBL" id="GBEX01000587">
    <property type="protein sequence ID" value="JAI13973.1"/>
    <property type="molecule type" value="mRNA"/>
</dbReference>
<feature type="domain" description="Caspase family p20" evidence="3">
    <location>
        <begin position="18"/>
        <end position="113"/>
    </location>
</feature>
<dbReference type="SMART" id="SM00115">
    <property type="entry name" value="CASc"/>
    <property type="match status" value="1"/>
</dbReference>
<organism evidence="4">
    <name type="scientific">Crotalus adamanteus</name>
    <name type="common">Eastern diamondback rattlesnake</name>
    <dbReference type="NCBI Taxonomy" id="8729"/>
    <lineage>
        <taxon>Eukaryota</taxon>
        <taxon>Metazoa</taxon>
        <taxon>Chordata</taxon>
        <taxon>Craniata</taxon>
        <taxon>Vertebrata</taxon>
        <taxon>Euteleostomi</taxon>
        <taxon>Lepidosauria</taxon>
        <taxon>Squamata</taxon>
        <taxon>Bifurcata</taxon>
        <taxon>Unidentata</taxon>
        <taxon>Episquamata</taxon>
        <taxon>Toxicofera</taxon>
        <taxon>Serpentes</taxon>
        <taxon>Colubroidea</taxon>
        <taxon>Viperidae</taxon>
        <taxon>Crotalinae</taxon>
        <taxon>Crotalus</taxon>
    </lineage>
</organism>